<evidence type="ECO:0000256" key="12">
    <source>
        <dbReference type="ARBA" id="ARBA00023136"/>
    </source>
</evidence>
<dbReference type="InterPro" id="IPR036950">
    <property type="entry name" value="PBP_transglycosylase"/>
</dbReference>
<dbReference type="GO" id="GO:0071555">
    <property type="term" value="P:cell wall organization"/>
    <property type="evidence" value="ECO:0007669"/>
    <property type="project" value="UniProtKB-KW"/>
</dbReference>
<reference evidence="21" key="1">
    <citation type="submission" date="2017-09" db="EMBL/GenBank/DDBJ databases">
        <title>Depth-based differentiation of microbial function through sediment-hosted aquifers and enrichment of novel symbionts in the deep terrestrial subsurface.</title>
        <authorList>
            <person name="Probst A.J."/>
            <person name="Ladd B."/>
            <person name="Jarett J.K."/>
            <person name="Geller-Mcgrath D.E."/>
            <person name="Sieber C.M.K."/>
            <person name="Emerson J.B."/>
            <person name="Anantharaman K."/>
            <person name="Thomas B.C."/>
            <person name="Malmstrom R."/>
            <person name="Stieglmeier M."/>
            <person name="Klingl A."/>
            <person name="Woyke T."/>
            <person name="Ryan C.M."/>
            <person name="Banfield J.F."/>
        </authorList>
    </citation>
    <scope>NUCLEOTIDE SEQUENCE [LARGE SCALE GENOMIC DNA]</scope>
</reference>
<evidence type="ECO:0000256" key="17">
    <source>
        <dbReference type="SAM" id="Phobius"/>
    </source>
</evidence>
<dbReference type="Gene3D" id="1.10.3810.10">
    <property type="entry name" value="Biosynthetic peptidoglycan transglycosylase-like"/>
    <property type="match status" value="1"/>
</dbReference>
<keyword evidence="9" id="KW-0378">Hydrolase</keyword>
<comment type="catalytic activity">
    <reaction evidence="15">
        <text>Preferential cleavage: (Ac)2-L-Lys-D-Ala-|-D-Ala. Also transpeptidation of peptidyl-alanyl moieties that are N-acyl substituents of D-alanine.</text>
        <dbReference type="EC" id="3.4.16.4"/>
    </reaction>
</comment>
<dbReference type="InterPro" id="IPR013783">
    <property type="entry name" value="Ig-like_fold"/>
</dbReference>
<evidence type="ECO:0000256" key="6">
    <source>
        <dbReference type="ARBA" id="ARBA00022670"/>
    </source>
</evidence>
<keyword evidence="4" id="KW-1003">Cell membrane</keyword>
<evidence type="ECO:0000256" key="14">
    <source>
        <dbReference type="ARBA" id="ARBA00023316"/>
    </source>
</evidence>
<evidence type="ECO:0000256" key="5">
    <source>
        <dbReference type="ARBA" id="ARBA00022645"/>
    </source>
</evidence>
<evidence type="ECO:0000256" key="13">
    <source>
        <dbReference type="ARBA" id="ARBA00023268"/>
    </source>
</evidence>
<dbReference type="PANTHER" id="PTHR32282">
    <property type="entry name" value="BINDING PROTEIN TRANSPEPTIDASE, PUTATIVE-RELATED"/>
    <property type="match status" value="1"/>
</dbReference>
<comment type="similarity">
    <text evidence="3">In the N-terminal section; belongs to the glycosyltransferase 51 family.</text>
</comment>
<dbReference type="GO" id="GO:0009252">
    <property type="term" value="P:peptidoglycan biosynthetic process"/>
    <property type="evidence" value="ECO:0007669"/>
    <property type="project" value="UniProtKB-KW"/>
</dbReference>
<dbReference type="Gene3D" id="3.40.710.10">
    <property type="entry name" value="DD-peptidase/beta-lactamase superfamily"/>
    <property type="match status" value="1"/>
</dbReference>
<comment type="caution">
    <text evidence="20">The sequence shown here is derived from an EMBL/GenBank/DDBJ whole genome shotgun (WGS) entry which is preliminary data.</text>
</comment>
<keyword evidence="10" id="KW-0133">Cell shape</keyword>
<dbReference type="Pfam" id="PF17957">
    <property type="entry name" value="Big_7"/>
    <property type="match status" value="1"/>
</dbReference>
<dbReference type="SUPFAM" id="SSF53955">
    <property type="entry name" value="Lysozyme-like"/>
    <property type="match status" value="1"/>
</dbReference>
<keyword evidence="14" id="KW-0961">Cell wall biogenesis/degradation</keyword>
<dbReference type="InterPro" id="IPR001460">
    <property type="entry name" value="PCN-bd_Tpept"/>
</dbReference>
<dbReference type="InterPro" id="IPR050396">
    <property type="entry name" value="Glycosyltr_51/Transpeptidase"/>
</dbReference>
<accession>A0A2M6YBS6</accession>
<evidence type="ECO:0000256" key="10">
    <source>
        <dbReference type="ARBA" id="ARBA00022960"/>
    </source>
</evidence>
<evidence type="ECO:0000256" key="7">
    <source>
        <dbReference type="ARBA" id="ARBA00022676"/>
    </source>
</evidence>
<feature type="non-terminal residue" evidence="20">
    <location>
        <position position="895"/>
    </location>
</feature>
<evidence type="ECO:0000313" key="21">
    <source>
        <dbReference type="Proteomes" id="UP000229896"/>
    </source>
</evidence>
<evidence type="ECO:0000256" key="3">
    <source>
        <dbReference type="ARBA" id="ARBA00007739"/>
    </source>
</evidence>
<keyword evidence="11" id="KW-0573">Peptidoglycan synthesis</keyword>
<evidence type="ECO:0000256" key="15">
    <source>
        <dbReference type="ARBA" id="ARBA00034000"/>
    </source>
</evidence>
<feature type="domain" description="Glycosyl transferase family 51" evidence="19">
    <location>
        <begin position="76"/>
        <end position="252"/>
    </location>
</feature>
<feature type="transmembrane region" description="Helical" evidence="17">
    <location>
        <begin position="27"/>
        <end position="50"/>
    </location>
</feature>
<dbReference type="InterPro" id="IPR001264">
    <property type="entry name" value="Glyco_trans_51"/>
</dbReference>
<dbReference type="SUPFAM" id="SSF56601">
    <property type="entry name" value="beta-lactamase/transpeptidase-like"/>
    <property type="match status" value="1"/>
</dbReference>
<dbReference type="GO" id="GO:0008360">
    <property type="term" value="P:regulation of cell shape"/>
    <property type="evidence" value="ECO:0007669"/>
    <property type="project" value="UniProtKB-KW"/>
</dbReference>
<dbReference type="Pfam" id="PF00912">
    <property type="entry name" value="Transgly"/>
    <property type="match status" value="1"/>
</dbReference>
<organism evidence="20 21">
    <name type="scientific">Candidatus Berkelbacteria bacterium CG08_land_8_20_14_0_20_39_8</name>
    <dbReference type="NCBI Taxonomy" id="1974511"/>
    <lineage>
        <taxon>Bacteria</taxon>
        <taxon>Candidatus Berkelbacteria</taxon>
    </lineage>
</organism>
<dbReference type="GO" id="GO:0006508">
    <property type="term" value="P:proteolysis"/>
    <property type="evidence" value="ECO:0007669"/>
    <property type="project" value="UniProtKB-KW"/>
</dbReference>
<evidence type="ECO:0000256" key="11">
    <source>
        <dbReference type="ARBA" id="ARBA00022984"/>
    </source>
</evidence>
<keyword evidence="13" id="KW-0511">Multifunctional enzyme</keyword>
<evidence type="ECO:0000313" key="20">
    <source>
        <dbReference type="EMBL" id="PIU24130.1"/>
    </source>
</evidence>
<evidence type="ECO:0000256" key="1">
    <source>
        <dbReference type="ARBA" id="ARBA00004236"/>
    </source>
</evidence>
<evidence type="ECO:0000256" key="9">
    <source>
        <dbReference type="ARBA" id="ARBA00022801"/>
    </source>
</evidence>
<dbReference type="EMBL" id="PEXI01000085">
    <property type="protein sequence ID" value="PIU24130.1"/>
    <property type="molecule type" value="Genomic_DNA"/>
</dbReference>
<protein>
    <submittedName>
        <fullName evidence="20">Uncharacterized protein</fullName>
    </submittedName>
</protein>
<keyword evidence="8" id="KW-0808">Transferase</keyword>
<keyword evidence="7" id="KW-0328">Glycosyltransferase</keyword>
<evidence type="ECO:0000256" key="2">
    <source>
        <dbReference type="ARBA" id="ARBA00007090"/>
    </source>
</evidence>
<dbReference type="GO" id="GO:0030288">
    <property type="term" value="C:outer membrane-bounded periplasmic space"/>
    <property type="evidence" value="ECO:0007669"/>
    <property type="project" value="TreeGrafter"/>
</dbReference>
<comment type="subcellular location">
    <subcellularLocation>
        <location evidence="1">Cell membrane</location>
    </subcellularLocation>
</comment>
<evidence type="ECO:0000256" key="16">
    <source>
        <dbReference type="ARBA" id="ARBA00049902"/>
    </source>
</evidence>
<dbReference type="AlphaFoldDB" id="A0A2M6YBS6"/>
<dbReference type="GO" id="GO:0008955">
    <property type="term" value="F:peptidoglycan glycosyltransferase activity"/>
    <property type="evidence" value="ECO:0007669"/>
    <property type="project" value="UniProtKB-EC"/>
</dbReference>
<dbReference type="InterPro" id="IPR023346">
    <property type="entry name" value="Lysozyme-like_dom_sf"/>
</dbReference>
<sequence>MKFKFGFKNPLKLRAPNKKRKPLNKKAVVRVIIYSLLAVLLSVSLVFAWYAKDLPTPEKIAKMQPSQSTKIFDRNGKLLYETGDLKRTLVTSDQIPTNVKNATVAVEDQSFYQNHGLNFKGIARAAFRDIFHIGSGTQGGSTITQQYVKNALLYSKQTISRKIKEVILSIELEFMYSKDQILTMYLNEIPYGGQSAGIEAASVMYYGKPAKDLDLTQAATLVAIPQAPTYYSPYGSHTDKLIIRRNYVLDQMVKMKYITEDQAKEAKKEDTTTVGAAVQPRKMSILAPHFSLYVMEQAEAEFGNSAVNEQGLSIYTSLDYDLQQQAEKAISDGMTKIQRYGGSNGALVAIDPKTGEVLSMVGSADYFNTDIDGNVNIATSLRQPGSSFKPYVYATAFKKKDFSPSTILYDLTTDFGGGYIPHNYDNRSHGPITARLALDNSLNVPAVKTTVLAGIDNILATVSDMGISSLTQKDRYGASLGLGVAEVSLLEHTNGFATFADNGVHHDVHPMLKVINNSGKTLYEYKPDEDKGKQAIDPQIAYELQNILSDNNSRAMVFGTNTPLKFTDRPVAAKTGTTSDFRDAWTMGFTPSLAIGVWVGNNDNHQMSSGADGVVVAAPIFHQFMAAGMLGKPVEQFNAPKEIQTVTVEKWSNKLPTEYSKETTTDIFASWQVPTEKDNVNVAVKVCKSNGQPAPEGTPDSLVDTKVFSNIHSEMPNNPNWENPVHSWAVANGLYNPAPAGTCDIGPGISVTINSPTADQTLSGNATLTAITNSGADTQKVDFYLDNVSIGSDTSYPYTVNFNFNTVTAGRHVLKVVATGKNGTSDTKEVSFFSLNVTFSISDVASSNLTTDGVKIAWKTSLEGTSQVFYDTIKHDNYNDYAFSNPKNSSLVTSH</sequence>
<evidence type="ECO:0000259" key="19">
    <source>
        <dbReference type="Pfam" id="PF00912"/>
    </source>
</evidence>
<dbReference type="GO" id="GO:0005886">
    <property type="term" value="C:plasma membrane"/>
    <property type="evidence" value="ECO:0007669"/>
    <property type="project" value="UniProtKB-SubCell"/>
</dbReference>
<comment type="catalytic activity">
    <reaction evidence="16">
        <text>[GlcNAc-(1-&gt;4)-Mur2Ac(oyl-L-Ala-gamma-D-Glu-L-Lys-D-Ala-D-Ala)](n)-di-trans,octa-cis-undecaprenyl diphosphate + beta-D-GlcNAc-(1-&gt;4)-Mur2Ac(oyl-L-Ala-gamma-D-Glu-L-Lys-D-Ala-D-Ala)-di-trans,octa-cis-undecaprenyl diphosphate = [GlcNAc-(1-&gt;4)-Mur2Ac(oyl-L-Ala-gamma-D-Glu-L-Lys-D-Ala-D-Ala)](n+1)-di-trans,octa-cis-undecaprenyl diphosphate + di-trans,octa-cis-undecaprenyl diphosphate + H(+)</text>
        <dbReference type="Rhea" id="RHEA:23708"/>
        <dbReference type="Rhea" id="RHEA-COMP:9602"/>
        <dbReference type="Rhea" id="RHEA-COMP:9603"/>
        <dbReference type="ChEBI" id="CHEBI:15378"/>
        <dbReference type="ChEBI" id="CHEBI:58405"/>
        <dbReference type="ChEBI" id="CHEBI:60033"/>
        <dbReference type="ChEBI" id="CHEBI:78435"/>
        <dbReference type="EC" id="2.4.99.28"/>
    </reaction>
</comment>
<keyword evidence="5" id="KW-0121">Carboxypeptidase</keyword>
<dbReference type="Proteomes" id="UP000229896">
    <property type="component" value="Unassembled WGS sequence"/>
</dbReference>
<dbReference type="GO" id="GO:0008658">
    <property type="term" value="F:penicillin binding"/>
    <property type="evidence" value="ECO:0007669"/>
    <property type="project" value="InterPro"/>
</dbReference>
<dbReference type="PANTHER" id="PTHR32282:SF11">
    <property type="entry name" value="PENICILLIN-BINDING PROTEIN 1B"/>
    <property type="match status" value="1"/>
</dbReference>
<keyword evidence="17" id="KW-0812">Transmembrane</keyword>
<comment type="similarity">
    <text evidence="2">In the C-terminal section; belongs to the transpeptidase family.</text>
</comment>
<dbReference type="Gene3D" id="2.60.40.10">
    <property type="entry name" value="Immunoglobulins"/>
    <property type="match status" value="1"/>
</dbReference>
<dbReference type="Pfam" id="PF00905">
    <property type="entry name" value="Transpeptidase"/>
    <property type="match status" value="1"/>
</dbReference>
<keyword evidence="17" id="KW-1133">Transmembrane helix</keyword>
<evidence type="ECO:0000259" key="18">
    <source>
        <dbReference type="Pfam" id="PF00905"/>
    </source>
</evidence>
<keyword evidence="6" id="KW-0645">Protease</keyword>
<evidence type="ECO:0000256" key="8">
    <source>
        <dbReference type="ARBA" id="ARBA00022679"/>
    </source>
</evidence>
<proteinExistence type="inferred from homology"/>
<gene>
    <name evidence="20" type="ORF">COT12_02735</name>
</gene>
<dbReference type="InterPro" id="IPR012338">
    <property type="entry name" value="Beta-lactam/transpept-like"/>
</dbReference>
<name>A0A2M6YBS6_9BACT</name>
<dbReference type="FunFam" id="1.10.3810.10:FF:000001">
    <property type="entry name" value="Penicillin-binding protein 1A"/>
    <property type="match status" value="1"/>
</dbReference>
<evidence type="ECO:0000256" key="4">
    <source>
        <dbReference type="ARBA" id="ARBA00022475"/>
    </source>
</evidence>
<keyword evidence="12 17" id="KW-0472">Membrane</keyword>
<dbReference type="GO" id="GO:0009002">
    <property type="term" value="F:serine-type D-Ala-D-Ala carboxypeptidase activity"/>
    <property type="evidence" value="ECO:0007669"/>
    <property type="project" value="UniProtKB-EC"/>
</dbReference>
<feature type="domain" description="Penicillin-binding protein transpeptidase" evidence="18">
    <location>
        <begin position="345"/>
        <end position="625"/>
    </location>
</feature>